<dbReference type="Proteomes" id="UP001163603">
    <property type="component" value="Chromosome 14"/>
</dbReference>
<keyword evidence="2" id="KW-1185">Reference proteome</keyword>
<organism evidence="1 2">
    <name type="scientific">Pistacia integerrima</name>
    <dbReference type="NCBI Taxonomy" id="434235"/>
    <lineage>
        <taxon>Eukaryota</taxon>
        <taxon>Viridiplantae</taxon>
        <taxon>Streptophyta</taxon>
        <taxon>Embryophyta</taxon>
        <taxon>Tracheophyta</taxon>
        <taxon>Spermatophyta</taxon>
        <taxon>Magnoliopsida</taxon>
        <taxon>eudicotyledons</taxon>
        <taxon>Gunneridae</taxon>
        <taxon>Pentapetalae</taxon>
        <taxon>rosids</taxon>
        <taxon>malvids</taxon>
        <taxon>Sapindales</taxon>
        <taxon>Anacardiaceae</taxon>
        <taxon>Pistacia</taxon>
    </lineage>
</organism>
<dbReference type="EMBL" id="CM047749">
    <property type="protein sequence ID" value="KAJ0011501.1"/>
    <property type="molecule type" value="Genomic_DNA"/>
</dbReference>
<evidence type="ECO:0000313" key="2">
    <source>
        <dbReference type="Proteomes" id="UP001163603"/>
    </source>
</evidence>
<accession>A0ACC0XA24</accession>
<comment type="caution">
    <text evidence="1">The sequence shown here is derived from an EMBL/GenBank/DDBJ whole genome shotgun (WGS) entry which is preliminary data.</text>
</comment>
<evidence type="ECO:0000313" key="1">
    <source>
        <dbReference type="EMBL" id="KAJ0011501.1"/>
    </source>
</evidence>
<gene>
    <name evidence="1" type="ORF">Pint_34547</name>
</gene>
<reference evidence="2" key="1">
    <citation type="journal article" date="2023" name="G3 (Bethesda)">
        <title>Genome assembly and association tests identify interacting loci associated with vigor, precocity, and sex in interspecific pistachio rootstocks.</title>
        <authorList>
            <person name="Palmer W."/>
            <person name="Jacygrad E."/>
            <person name="Sagayaradj S."/>
            <person name="Cavanaugh K."/>
            <person name="Han R."/>
            <person name="Bertier L."/>
            <person name="Beede B."/>
            <person name="Kafkas S."/>
            <person name="Golino D."/>
            <person name="Preece J."/>
            <person name="Michelmore R."/>
        </authorList>
    </citation>
    <scope>NUCLEOTIDE SEQUENCE [LARGE SCALE GENOMIC DNA]</scope>
</reference>
<sequence>MVGKKSGYLAMRSEQVTKDLISSDMQELAVAAKKLVNHAIKLGLMGFGTSILEWIASFAAIYLLVLDRTHWRTNILTGLLIPYIFFSLPSLIFNIFSRGEIGRWIAFIAVVLRLFFPSRFPDWLEMPGALILLIVVAPSLFASTLRGSWIGVAICLVIACYLLQEHIRASGGFRNSFTRANGISNSVGIIILLVYPAWALITDFI</sequence>
<proteinExistence type="predicted"/>
<protein>
    <submittedName>
        <fullName evidence="1">Uncharacterized protein</fullName>
    </submittedName>
</protein>
<name>A0ACC0XA24_9ROSI</name>